<organism evidence="2 3">
    <name type="scientific">Gemmobacter caeni</name>
    <dbReference type="NCBI Taxonomy" id="589035"/>
    <lineage>
        <taxon>Bacteria</taxon>
        <taxon>Pseudomonadati</taxon>
        <taxon>Pseudomonadota</taxon>
        <taxon>Alphaproteobacteria</taxon>
        <taxon>Rhodobacterales</taxon>
        <taxon>Paracoccaceae</taxon>
        <taxon>Gemmobacter</taxon>
    </lineage>
</organism>
<accession>A0A2T6AYT8</accession>
<dbReference type="InterPro" id="IPR036291">
    <property type="entry name" value="NAD(P)-bd_dom_sf"/>
</dbReference>
<dbReference type="PRINTS" id="PR00081">
    <property type="entry name" value="GDHRDH"/>
</dbReference>
<evidence type="ECO:0000256" key="1">
    <source>
        <dbReference type="RuleBase" id="RU000363"/>
    </source>
</evidence>
<keyword evidence="3" id="KW-1185">Reference proteome</keyword>
<dbReference type="Proteomes" id="UP000244224">
    <property type="component" value="Unassembled WGS sequence"/>
</dbReference>
<proteinExistence type="inferred from homology"/>
<name>A0A2T6AYT8_9RHOB</name>
<dbReference type="InterPro" id="IPR002347">
    <property type="entry name" value="SDR_fam"/>
</dbReference>
<sequence>MQHLLITGAGRGIGRALATTADARGWQVTGTTRGTPPETPAIRWERLDVTDPASQTALAAQLGPLDAVICNAGVLLDRGQRLEDGYAPELWAESFATNVTGVFLTVQAVLPLLRASRGRIVILSSQMGSTQRAPGGSYAYRASKAAVLNLGRNLATDLAPEGIAVSILHPGWVQTDMGGSGAEITPEAAAEGILDRLDALDVATTGRFETWDGRAHPF</sequence>
<dbReference type="Gene3D" id="3.40.50.720">
    <property type="entry name" value="NAD(P)-binding Rossmann-like Domain"/>
    <property type="match status" value="1"/>
</dbReference>
<dbReference type="GO" id="GO:0016616">
    <property type="term" value="F:oxidoreductase activity, acting on the CH-OH group of donors, NAD or NADP as acceptor"/>
    <property type="evidence" value="ECO:0007669"/>
    <property type="project" value="TreeGrafter"/>
</dbReference>
<evidence type="ECO:0000313" key="2">
    <source>
        <dbReference type="EMBL" id="PTX48968.1"/>
    </source>
</evidence>
<reference evidence="2 3" key="1">
    <citation type="submission" date="2018-04" db="EMBL/GenBank/DDBJ databases">
        <title>Genomic Encyclopedia of Archaeal and Bacterial Type Strains, Phase II (KMG-II): from individual species to whole genera.</title>
        <authorList>
            <person name="Goeker M."/>
        </authorList>
    </citation>
    <scope>NUCLEOTIDE SEQUENCE [LARGE SCALE GENOMIC DNA]</scope>
    <source>
        <strain evidence="2 3">DSM 21823</strain>
    </source>
</reference>
<dbReference type="RefSeq" id="WP_108129273.1">
    <property type="nucleotide sequence ID" value="NZ_QBKP01000008.1"/>
</dbReference>
<gene>
    <name evidence="2" type="ORF">C8N34_10874</name>
</gene>
<dbReference type="EMBL" id="QBKP01000008">
    <property type="protein sequence ID" value="PTX48968.1"/>
    <property type="molecule type" value="Genomic_DNA"/>
</dbReference>
<comment type="caution">
    <text evidence="2">The sequence shown here is derived from an EMBL/GenBank/DDBJ whole genome shotgun (WGS) entry which is preliminary data.</text>
</comment>
<dbReference type="AlphaFoldDB" id="A0A2T6AYT8"/>
<comment type="similarity">
    <text evidence="1">Belongs to the short-chain dehydrogenases/reductases (SDR) family.</text>
</comment>
<dbReference type="PANTHER" id="PTHR45458">
    <property type="entry name" value="SHORT-CHAIN DEHYDROGENASE/REDUCTASE SDR"/>
    <property type="match status" value="1"/>
</dbReference>
<dbReference type="InterPro" id="IPR052184">
    <property type="entry name" value="SDR_enzymes"/>
</dbReference>
<dbReference type="Pfam" id="PF00106">
    <property type="entry name" value="adh_short"/>
    <property type="match status" value="1"/>
</dbReference>
<dbReference type="SUPFAM" id="SSF51735">
    <property type="entry name" value="NAD(P)-binding Rossmann-fold domains"/>
    <property type="match status" value="1"/>
</dbReference>
<dbReference type="PANTHER" id="PTHR45458:SF1">
    <property type="entry name" value="SHORT CHAIN DEHYDROGENASE"/>
    <property type="match status" value="1"/>
</dbReference>
<protein>
    <submittedName>
        <fullName evidence="2">NAD(P)-dependent dehydrogenase (Short-subunit alcohol dehydrogenase family)</fullName>
    </submittedName>
</protein>
<dbReference type="OrthoDB" id="9785826at2"/>
<dbReference type="PRINTS" id="PR00080">
    <property type="entry name" value="SDRFAMILY"/>
</dbReference>
<evidence type="ECO:0000313" key="3">
    <source>
        <dbReference type="Proteomes" id="UP000244224"/>
    </source>
</evidence>